<dbReference type="GO" id="GO:0031146">
    <property type="term" value="P:SCF-dependent proteasomal ubiquitin-dependent protein catabolic process"/>
    <property type="evidence" value="ECO:0007669"/>
    <property type="project" value="TreeGrafter"/>
</dbReference>
<feature type="non-terminal residue" evidence="1">
    <location>
        <position position="1"/>
    </location>
</feature>
<evidence type="ECO:0000313" key="2">
    <source>
        <dbReference type="Proteomes" id="UP000270094"/>
    </source>
</evidence>
<accession>A0A3P7KRS9</accession>
<dbReference type="PANTHER" id="PTHR13318:SF95">
    <property type="entry name" value="F-BOX PROTEIN YLR352W"/>
    <property type="match status" value="1"/>
</dbReference>
<dbReference type="PANTHER" id="PTHR13318">
    <property type="entry name" value="PARTNER OF PAIRED, ISOFORM B-RELATED"/>
    <property type="match status" value="1"/>
</dbReference>
<dbReference type="Proteomes" id="UP000270094">
    <property type="component" value="Unassembled WGS sequence"/>
</dbReference>
<gene>
    <name evidence="1" type="ORF">SVUK_LOCUS5266</name>
</gene>
<name>A0A3P7KRS9_STRVU</name>
<sequence length="284" mass="32119">YSKCSRLRVVDLGAVILSADLSPLLEKVAPQLEEFSLEETSWINIEYAEKVQNYFKDMKRLRKLNLRSAMFQLTKLADLPSTLKYIEISGAHAFPPEVLIKFLADRTELEEFHASPVPMLDDDIIVAIGSLPNLRHLSLGHSPNNDLNFECLAFLTKLETIRFNDLLGLTEASLHAILSRVENLQEISLIKCKNVLGFTALGCCNQLRSLEVRNTMNLANEDLVTLCSYGNLKRLTIANCFNISTRGVNTALMRCQLKEVGFFRKLIGRKFEIEQLTRGKGEKK</sequence>
<reference evidence="1 2" key="1">
    <citation type="submission" date="2018-11" db="EMBL/GenBank/DDBJ databases">
        <authorList>
            <consortium name="Pathogen Informatics"/>
        </authorList>
    </citation>
    <scope>NUCLEOTIDE SEQUENCE [LARGE SCALE GENOMIC DNA]</scope>
</reference>
<proteinExistence type="predicted"/>
<dbReference type="Gene3D" id="3.80.10.10">
    <property type="entry name" value="Ribonuclease Inhibitor"/>
    <property type="match status" value="1"/>
</dbReference>
<evidence type="ECO:0000313" key="1">
    <source>
        <dbReference type="EMBL" id="VDM70268.1"/>
    </source>
</evidence>
<protein>
    <submittedName>
        <fullName evidence="1">Uncharacterized protein</fullName>
    </submittedName>
</protein>
<dbReference type="AlphaFoldDB" id="A0A3P7KRS9"/>
<dbReference type="EMBL" id="UYYB01015342">
    <property type="protein sequence ID" value="VDM70268.1"/>
    <property type="molecule type" value="Genomic_DNA"/>
</dbReference>
<organism evidence="1 2">
    <name type="scientific">Strongylus vulgaris</name>
    <name type="common">Blood worm</name>
    <dbReference type="NCBI Taxonomy" id="40348"/>
    <lineage>
        <taxon>Eukaryota</taxon>
        <taxon>Metazoa</taxon>
        <taxon>Ecdysozoa</taxon>
        <taxon>Nematoda</taxon>
        <taxon>Chromadorea</taxon>
        <taxon>Rhabditida</taxon>
        <taxon>Rhabditina</taxon>
        <taxon>Rhabditomorpha</taxon>
        <taxon>Strongyloidea</taxon>
        <taxon>Strongylidae</taxon>
        <taxon>Strongylus</taxon>
    </lineage>
</organism>
<dbReference type="GO" id="GO:0019005">
    <property type="term" value="C:SCF ubiquitin ligase complex"/>
    <property type="evidence" value="ECO:0007669"/>
    <property type="project" value="TreeGrafter"/>
</dbReference>
<dbReference type="OrthoDB" id="10257471at2759"/>
<dbReference type="InterPro" id="IPR032675">
    <property type="entry name" value="LRR_dom_sf"/>
</dbReference>
<keyword evidence="2" id="KW-1185">Reference proteome</keyword>
<dbReference type="SUPFAM" id="SSF52047">
    <property type="entry name" value="RNI-like"/>
    <property type="match status" value="1"/>
</dbReference>